<dbReference type="GO" id="GO:0003677">
    <property type="term" value="F:DNA binding"/>
    <property type="evidence" value="ECO:0007669"/>
    <property type="project" value="UniProtKB-KW"/>
</dbReference>
<dbReference type="SUPFAM" id="SSF46785">
    <property type="entry name" value="Winged helix' DNA-binding domain"/>
    <property type="match status" value="1"/>
</dbReference>
<dbReference type="NCBIfam" id="TIGR00738">
    <property type="entry name" value="rrf2_super"/>
    <property type="match status" value="1"/>
</dbReference>
<dbReference type="InterPro" id="IPR036388">
    <property type="entry name" value="WH-like_DNA-bd_sf"/>
</dbReference>
<dbReference type="PANTHER" id="PTHR33221">
    <property type="entry name" value="WINGED HELIX-TURN-HELIX TRANSCRIPTIONAL REGULATOR, RRF2 FAMILY"/>
    <property type="match status" value="1"/>
</dbReference>
<protein>
    <submittedName>
        <fullName evidence="2">BadM/Rrf2 family transcriptional regulator</fullName>
    </submittedName>
</protein>
<dbReference type="AlphaFoldDB" id="A0A495DL60"/>
<name>A0A495DL60_9PROT</name>
<accession>A0A495DL60</accession>
<dbReference type="FunFam" id="1.10.10.10:FF:000026">
    <property type="entry name" value="HTH-type transcriptional regulator IscR"/>
    <property type="match status" value="1"/>
</dbReference>
<proteinExistence type="predicted"/>
<dbReference type="Proteomes" id="UP000273675">
    <property type="component" value="Unassembled WGS sequence"/>
</dbReference>
<evidence type="ECO:0000313" key="2">
    <source>
        <dbReference type="EMBL" id="RKR03047.1"/>
    </source>
</evidence>
<gene>
    <name evidence="2" type="ORF">C7435_0995</name>
</gene>
<dbReference type="InterPro" id="IPR036390">
    <property type="entry name" value="WH_DNA-bd_sf"/>
</dbReference>
<comment type="caution">
    <text evidence="2">The sequence shown here is derived from an EMBL/GenBank/DDBJ whole genome shotgun (WGS) entry which is preliminary data.</text>
</comment>
<evidence type="ECO:0000256" key="1">
    <source>
        <dbReference type="ARBA" id="ARBA00023125"/>
    </source>
</evidence>
<dbReference type="EMBL" id="RBIM01000002">
    <property type="protein sequence ID" value="RKR03047.1"/>
    <property type="molecule type" value="Genomic_DNA"/>
</dbReference>
<dbReference type="PANTHER" id="PTHR33221:SF5">
    <property type="entry name" value="HTH-TYPE TRANSCRIPTIONAL REGULATOR ISCR"/>
    <property type="match status" value="1"/>
</dbReference>
<dbReference type="OrthoDB" id="9808360at2"/>
<dbReference type="GO" id="GO:0003700">
    <property type="term" value="F:DNA-binding transcription factor activity"/>
    <property type="evidence" value="ECO:0007669"/>
    <property type="project" value="TreeGrafter"/>
</dbReference>
<evidence type="ECO:0000313" key="3">
    <source>
        <dbReference type="Proteomes" id="UP000273675"/>
    </source>
</evidence>
<dbReference type="GO" id="GO:0005829">
    <property type="term" value="C:cytosol"/>
    <property type="evidence" value="ECO:0007669"/>
    <property type="project" value="TreeGrafter"/>
</dbReference>
<dbReference type="RefSeq" id="WP_075190743.1">
    <property type="nucleotide sequence ID" value="NZ_RBIM01000002.1"/>
</dbReference>
<reference evidence="2 3" key="1">
    <citation type="submission" date="2018-10" db="EMBL/GenBank/DDBJ databases">
        <title>Genomic Encyclopedia of Type Strains, Phase IV (KMG-IV): sequencing the most valuable type-strain genomes for metagenomic binning, comparative biology and taxonomic classification.</title>
        <authorList>
            <person name="Goeker M."/>
        </authorList>
    </citation>
    <scope>NUCLEOTIDE SEQUENCE [LARGE SCALE GENOMIC DNA]</scope>
    <source>
        <strain evidence="2 3">DSM 4734</strain>
    </source>
</reference>
<dbReference type="Gene3D" id="1.10.10.10">
    <property type="entry name" value="Winged helix-like DNA-binding domain superfamily/Winged helix DNA-binding domain"/>
    <property type="match status" value="1"/>
</dbReference>
<sequence length="162" mass="17551">MKLSTKGRYAVMAMADLADAADTGPVTLSDIASRQSISLSYLEQLFAKLRRADIVSSVRGPGGGYRLSRGAGQIRISDIILAVDEPLRATRCSQAKGCLSDGRRCITHDLWDELGRHIYLYLSSVTLEDVLERRLFGSASGAMGRIERPARAAVADDIHAAE</sequence>
<dbReference type="InterPro" id="IPR000944">
    <property type="entry name" value="Tscrpt_reg_Rrf2"/>
</dbReference>
<dbReference type="PROSITE" id="PS51197">
    <property type="entry name" value="HTH_RRF2_2"/>
    <property type="match status" value="1"/>
</dbReference>
<keyword evidence="1" id="KW-0238">DNA-binding</keyword>
<organism evidence="2 3">
    <name type="scientific">Maricaulis maris</name>
    <dbReference type="NCBI Taxonomy" id="74318"/>
    <lineage>
        <taxon>Bacteria</taxon>
        <taxon>Pseudomonadati</taxon>
        <taxon>Pseudomonadota</taxon>
        <taxon>Alphaproteobacteria</taxon>
        <taxon>Maricaulales</taxon>
        <taxon>Maricaulaceae</taxon>
        <taxon>Maricaulis</taxon>
    </lineage>
</organism>
<dbReference type="Pfam" id="PF02082">
    <property type="entry name" value="Rrf2"/>
    <property type="match status" value="1"/>
</dbReference>